<dbReference type="RefSeq" id="WP_167490822.1">
    <property type="nucleotide sequence ID" value="NZ_CP046173.1"/>
</dbReference>
<feature type="region of interest" description="Disordered" evidence="1">
    <location>
        <begin position="37"/>
        <end position="64"/>
    </location>
</feature>
<evidence type="ECO:0000256" key="2">
    <source>
        <dbReference type="SAM" id="SignalP"/>
    </source>
</evidence>
<reference evidence="3 4" key="1">
    <citation type="journal article" date="2019" name="ACS Chem. Biol.">
        <title>Identification and Mobilization of a Cryptic Antibiotic Biosynthesis Gene Locus from a Human-Pathogenic Nocardia Isolate.</title>
        <authorList>
            <person name="Herisse M."/>
            <person name="Ishida K."/>
            <person name="Porter J.L."/>
            <person name="Howden B."/>
            <person name="Hertweck C."/>
            <person name="Stinear T.P."/>
            <person name="Pidot S.J."/>
        </authorList>
    </citation>
    <scope>NUCLEOTIDE SEQUENCE [LARGE SCALE GENOMIC DNA]</scope>
    <source>
        <strain evidence="3 4">AUSMDU00012715</strain>
    </source>
</reference>
<dbReference type="EMBL" id="CP046173">
    <property type="protein sequence ID" value="QIS23485.1"/>
    <property type="molecule type" value="Genomic_DNA"/>
</dbReference>
<feature type="chain" id="PRO_5026293627" description="DUF732 domain-containing protein" evidence="2">
    <location>
        <begin position="25"/>
        <end position="197"/>
    </location>
</feature>
<dbReference type="AlphaFoldDB" id="A0A6G9ZCZ7"/>
<proteinExistence type="predicted"/>
<evidence type="ECO:0000313" key="3">
    <source>
        <dbReference type="EMBL" id="QIS23485.1"/>
    </source>
</evidence>
<organism evidence="3 4">
    <name type="scientific">Nocardia terpenica</name>
    <dbReference type="NCBI Taxonomy" id="455432"/>
    <lineage>
        <taxon>Bacteria</taxon>
        <taxon>Bacillati</taxon>
        <taxon>Actinomycetota</taxon>
        <taxon>Actinomycetes</taxon>
        <taxon>Mycobacteriales</taxon>
        <taxon>Nocardiaceae</taxon>
        <taxon>Nocardia</taxon>
    </lineage>
</organism>
<name>A0A6G9ZCZ7_9NOCA</name>
<evidence type="ECO:0000256" key="1">
    <source>
        <dbReference type="SAM" id="MobiDB-lite"/>
    </source>
</evidence>
<gene>
    <name evidence="3" type="ORF">F6W96_39495</name>
</gene>
<feature type="signal peptide" evidence="2">
    <location>
        <begin position="1"/>
        <end position="24"/>
    </location>
</feature>
<dbReference type="Proteomes" id="UP000500953">
    <property type="component" value="Chromosome"/>
</dbReference>
<sequence>MHARLAVFTAAAVIMLSTTATAHAAAFDGPGFDPIHAPKKASTADEDHARVTPPLPSPYTFPADFGSKTERRVTRLDEVLCTEDTLSDSMLKAIDEAGHRLPIRWGKNLGEDDEGVDVLAEARKAATGTADYTNAARRELCDKSVASTYRSKVVELTKKYGITPNTTDSKQIRRDWIDHLDALKTAVGDYISDADWS</sequence>
<evidence type="ECO:0000313" key="4">
    <source>
        <dbReference type="Proteomes" id="UP000500953"/>
    </source>
</evidence>
<evidence type="ECO:0008006" key="5">
    <source>
        <dbReference type="Google" id="ProtNLM"/>
    </source>
</evidence>
<keyword evidence="2" id="KW-0732">Signal</keyword>
<accession>A0A6G9ZCZ7</accession>
<protein>
    <recommendedName>
        <fullName evidence="5">DUF732 domain-containing protein</fullName>
    </recommendedName>
</protein>